<dbReference type="InterPro" id="IPR013249">
    <property type="entry name" value="RNA_pol_sigma70_r4_t2"/>
</dbReference>
<organism evidence="7">
    <name type="scientific">uncultured Synechococcales cyanobacterium</name>
    <dbReference type="NCBI Taxonomy" id="1936017"/>
    <lineage>
        <taxon>Bacteria</taxon>
        <taxon>Bacillati</taxon>
        <taxon>Cyanobacteriota</taxon>
        <taxon>Cyanophyceae</taxon>
        <taxon>Synechococcales</taxon>
        <taxon>environmental samples</taxon>
    </lineage>
</organism>
<reference evidence="7" key="1">
    <citation type="submission" date="2020-02" db="EMBL/GenBank/DDBJ databases">
        <authorList>
            <person name="Meier V. D."/>
        </authorList>
    </citation>
    <scope>NUCLEOTIDE SEQUENCE</scope>
    <source>
        <strain evidence="7">AVDCRST_MAG81</strain>
    </source>
</reference>
<dbReference type="Pfam" id="PF08281">
    <property type="entry name" value="Sigma70_r4_2"/>
    <property type="match status" value="1"/>
</dbReference>
<dbReference type="InterPro" id="IPR036388">
    <property type="entry name" value="WH-like_DNA-bd_sf"/>
</dbReference>
<feature type="domain" description="RNA polymerase sigma factor 70 region 4 type 2" evidence="6">
    <location>
        <begin position="129"/>
        <end position="180"/>
    </location>
</feature>
<dbReference type="InterPro" id="IPR013325">
    <property type="entry name" value="RNA_pol_sigma_r2"/>
</dbReference>
<dbReference type="SUPFAM" id="SSF88659">
    <property type="entry name" value="Sigma3 and sigma4 domains of RNA polymerase sigma factors"/>
    <property type="match status" value="1"/>
</dbReference>
<dbReference type="EMBL" id="CADCWO010000053">
    <property type="protein sequence ID" value="CAA9563537.1"/>
    <property type="molecule type" value="Genomic_DNA"/>
</dbReference>
<name>A0A6J4V0N5_9CYAN</name>
<evidence type="ECO:0000256" key="2">
    <source>
        <dbReference type="ARBA" id="ARBA00023015"/>
    </source>
</evidence>
<dbReference type="InterPro" id="IPR007627">
    <property type="entry name" value="RNA_pol_sigma70_r2"/>
</dbReference>
<dbReference type="InterPro" id="IPR013324">
    <property type="entry name" value="RNA_pol_sigma_r3/r4-like"/>
</dbReference>
<evidence type="ECO:0000256" key="1">
    <source>
        <dbReference type="ARBA" id="ARBA00010641"/>
    </source>
</evidence>
<protein>
    <recommendedName>
        <fullName evidence="8">RNA polymerase ECF-type sigma factor</fullName>
    </recommendedName>
</protein>
<comment type="similarity">
    <text evidence="1">Belongs to the sigma-70 factor family. ECF subfamily.</text>
</comment>
<dbReference type="GO" id="GO:0003677">
    <property type="term" value="F:DNA binding"/>
    <property type="evidence" value="ECO:0007669"/>
    <property type="project" value="InterPro"/>
</dbReference>
<gene>
    <name evidence="7" type="ORF">AVDCRST_MAG81-848</name>
</gene>
<accession>A0A6J4V0N5</accession>
<evidence type="ECO:0000256" key="3">
    <source>
        <dbReference type="ARBA" id="ARBA00023082"/>
    </source>
</evidence>
<evidence type="ECO:0000259" key="6">
    <source>
        <dbReference type="Pfam" id="PF08281"/>
    </source>
</evidence>
<dbReference type="Gene3D" id="1.10.10.10">
    <property type="entry name" value="Winged helix-like DNA-binding domain superfamily/Winged helix DNA-binding domain"/>
    <property type="match status" value="1"/>
</dbReference>
<feature type="domain" description="RNA polymerase sigma-70 region 2" evidence="5">
    <location>
        <begin position="31"/>
        <end position="98"/>
    </location>
</feature>
<proteinExistence type="inferred from homology"/>
<keyword evidence="4" id="KW-0804">Transcription</keyword>
<evidence type="ECO:0000313" key="7">
    <source>
        <dbReference type="EMBL" id="CAA9563537.1"/>
    </source>
</evidence>
<keyword evidence="2" id="KW-0805">Transcription regulation</keyword>
<evidence type="ECO:0008006" key="8">
    <source>
        <dbReference type="Google" id="ProtNLM"/>
    </source>
</evidence>
<dbReference type="PANTHER" id="PTHR43133:SF62">
    <property type="entry name" value="RNA POLYMERASE SIGMA FACTOR SIGZ"/>
    <property type="match status" value="1"/>
</dbReference>
<dbReference type="InterPro" id="IPR039425">
    <property type="entry name" value="RNA_pol_sigma-70-like"/>
</dbReference>
<dbReference type="InterPro" id="IPR014284">
    <property type="entry name" value="RNA_pol_sigma-70_dom"/>
</dbReference>
<dbReference type="CDD" id="cd06171">
    <property type="entry name" value="Sigma70_r4"/>
    <property type="match status" value="1"/>
</dbReference>
<evidence type="ECO:0000256" key="4">
    <source>
        <dbReference type="ARBA" id="ARBA00023163"/>
    </source>
</evidence>
<sequence>MDHSPPPSSFDHKSALLACAQGDRAALQQIYAQEASQLLGVALRIVRRHDLADEVLQDAFLQIWQKATMFDPKRGSARGWIFSIVRYRALDALRKASREIAVDETLIANRSPATPDLLDNLSRLAETKKLQTCLEQLKQAKRQSILLAYVDGYTHIQIAAQLEVPLGTVKSWIRRGLLTLRECLQ</sequence>
<dbReference type="Gene3D" id="1.10.1740.10">
    <property type="match status" value="1"/>
</dbReference>
<dbReference type="AlphaFoldDB" id="A0A6J4V0N5"/>
<dbReference type="GO" id="GO:0016987">
    <property type="term" value="F:sigma factor activity"/>
    <property type="evidence" value="ECO:0007669"/>
    <property type="project" value="UniProtKB-KW"/>
</dbReference>
<dbReference type="SUPFAM" id="SSF88946">
    <property type="entry name" value="Sigma2 domain of RNA polymerase sigma factors"/>
    <property type="match status" value="1"/>
</dbReference>
<dbReference type="Pfam" id="PF04542">
    <property type="entry name" value="Sigma70_r2"/>
    <property type="match status" value="1"/>
</dbReference>
<keyword evidence="3" id="KW-0731">Sigma factor</keyword>
<dbReference type="PANTHER" id="PTHR43133">
    <property type="entry name" value="RNA POLYMERASE ECF-TYPE SIGMA FACTO"/>
    <property type="match status" value="1"/>
</dbReference>
<evidence type="ECO:0000259" key="5">
    <source>
        <dbReference type="Pfam" id="PF04542"/>
    </source>
</evidence>
<dbReference type="GO" id="GO:0006352">
    <property type="term" value="P:DNA-templated transcription initiation"/>
    <property type="evidence" value="ECO:0007669"/>
    <property type="project" value="InterPro"/>
</dbReference>
<dbReference type="NCBIfam" id="TIGR02937">
    <property type="entry name" value="sigma70-ECF"/>
    <property type="match status" value="1"/>
</dbReference>